<evidence type="ECO:0000313" key="11">
    <source>
        <dbReference type="Proteomes" id="UP000788426"/>
    </source>
</evidence>
<dbReference type="InterPro" id="IPR003423">
    <property type="entry name" value="OMP_efflux"/>
</dbReference>
<evidence type="ECO:0000256" key="1">
    <source>
        <dbReference type="ARBA" id="ARBA00004442"/>
    </source>
</evidence>
<accession>A0ABS6YC39</accession>
<proteinExistence type="inferred from homology"/>
<protein>
    <submittedName>
        <fullName evidence="10">TolC family protein</fullName>
    </submittedName>
</protein>
<evidence type="ECO:0000256" key="9">
    <source>
        <dbReference type="SAM" id="SignalP"/>
    </source>
</evidence>
<comment type="caution">
    <text evidence="10">The sequence shown here is derived from an EMBL/GenBank/DDBJ whole genome shotgun (WGS) entry which is preliminary data.</text>
</comment>
<dbReference type="PANTHER" id="PTHR30026">
    <property type="entry name" value="OUTER MEMBRANE PROTEIN TOLC"/>
    <property type="match status" value="1"/>
</dbReference>
<name>A0ABS6YC39_9BACT</name>
<comment type="similarity">
    <text evidence="2">Belongs to the outer membrane factor (OMF) (TC 1.B.17) family.</text>
</comment>
<evidence type="ECO:0000256" key="4">
    <source>
        <dbReference type="ARBA" id="ARBA00022452"/>
    </source>
</evidence>
<dbReference type="Proteomes" id="UP000788426">
    <property type="component" value="Unassembled WGS sequence"/>
</dbReference>
<keyword evidence="11" id="KW-1185">Reference proteome</keyword>
<evidence type="ECO:0000256" key="5">
    <source>
        <dbReference type="ARBA" id="ARBA00022692"/>
    </source>
</evidence>
<evidence type="ECO:0000256" key="3">
    <source>
        <dbReference type="ARBA" id="ARBA00022448"/>
    </source>
</evidence>
<keyword evidence="8" id="KW-0175">Coiled coil</keyword>
<dbReference type="EMBL" id="JAHXCT010000003">
    <property type="protein sequence ID" value="MBW4769131.1"/>
    <property type="molecule type" value="Genomic_DNA"/>
</dbReference>
<evidence type="ECO:0000256" key="2">
    <source>
        <dbReference type="ARBA" id="ARBA00007613"/>
    </source>
</evidence>
<dbReference type="PANTHER" id="PTHR30026:SF20">
    <property type="entry name" value="OUTER MEMBRANE PROTEIN TOLC"/>
    <property type="match status" value="1"/>
</dbReference>
<dbReference type="RefSeq" id="WP_219480693.1">
    <property type="nucleotide sequence ID" value="NZ_JAHXCT010000003.1"/>
</dbReference>
<evidence type="ECO:0000313" key="10">
    <source>
        <dbReference type="EMBL" id="MBW4769131.1"/>
    </source>
</evidence>
<organism evidence="10 11">
    <name type="scientific">Hoylesella nanceiensis</name>
    <dbReference type="NCBI Taxonomy" id="425941"/>
    <lineage>
        <taxon>Bacteria</taxon>
        <taxon>Pseudomonadati</taxon>
        <taxon>Bacteroidota</taxon>
        <taxon>Bacteroidia</taxon>
        <taxon>Bacteroidales</taxon>
        <taxon>Prevotellaceae</taxon>
        <taxon>Hoylesella</taxon>
    </lineage>
</organism>
<comment type="subcellular location">
    <subcellularLocation>
        <location evidence="1">Cell outer membrane</location>
    </subcellularLocation>
</comment>
<keyword evidence="6" id="KW-0472">Membrane</keyword>
<feature type="chain" id="PRO_5047527549" evidence="9">
    <location>
        <begin position="22"/>
        <end position="430"/>
    </location>
</feature>
<feature type="coiled-coil region" evidence="8">
    <location>
        <begin position="312"/>
        <end position="403"/>
    </location>
</feature>
<dbReference type="Pfam" id="PF02321">
    <property type="entry name" value="OEP"/>
    <property type="match status" value="1"/>
</dbReference>
<evidence type="ECO:0000256" key="7">
    <source>
        <dbReference type="ARBA" id="ARBA00023237"/>
    </source>
</evidence>
<keyword evidence="3" id="KW-0813">Transport</keyword>
<evidence type="ECO:0000256" key="6">
    <source>
        <dbReference type="ARBA" id="ARBA00023136"/>
    </source>
</evidence>
<keyword evidence="5" id="KW-0812">Transmembrane</keyword>
<feature type="coiled-coil region" evidence="8">
    <location>
        <begin position="187"/>
        <end position="214"/>
    </location>
</feature>
<keyword evidence="4" id="KW-1134">Transmembrane beta strand</keyword>
<feature type="signal peptide" evidence="9">
    <location>
        <begin position="1"/>
        <end position="21"/>
    </location>
</feature>
<reference evidence="10 11" key="1">
    <citation type="submission" date="2021-07" db="EMBL/GenBank/DDBJ databases">
        <title>Genomic diversity and antimicrobial resistance of Prevotella spp. isolated from chronic lung disease airways.</title>
        <authorList>
            <person name="Webb K.A."/>
            <person name="Olagoke O.S."/>
            <person name="Baird T."/>
            <person name="Neill J."/>
            <person name="Pham A."/>
            <person name="Wells T.J."/>
            <person name="Ramsay K.A."/>
            <person name="Bell S.C."/>
            <person name="Sarovich D.S."/>
            <person name="Price E.P."/>
        </authorList>
    </citation>
    <scope>NUCLEOTIDE SEQUENCE [LARGE SCALE GENOMIC DNA]</scope>
    <source>
        <strain evidence="10 11">SCHI0011.S.12</strain>
    </source>
</reference>
<gene>
    <name evidence="10" type="ORF">KZO38_05080</name>
</gene>
<dbReference type="InterPro" id="IPR051906">
    <property type="entry name" value="TolC-like"/>
</dbReference>
<sequence length="430" mass="48934">MIRYLLGCIAMITTCSLKATATTNTSQPDSLAHYIIVAAKNNPEVASGYHKYQAMVMNAEASGVLSNPELSLSVYPKPMTQENGRQVLTVGVMQMFPWFGTLKATRTMKEKQANAAFQQWREAGIALSYTVQQQWYTLLAKEEQLKYIVQNRQLLNNIKQAMLYQYKSSLATKGSKMSDQLRIEAEDAVYQEKIASIQDEIKALKQQFNLLLHRPENSFIALPDTLLARETPFMQWQEVQKNHPALEQLEAQNEAFVAQKELAQRKGMPSFALGVEYMVNQKNPHPLSGAMPDMNGMDMFMPMMKVSLPIYRKKVNAERKAAELQIQATQEAYLRKKDALQTEFVALQQQMSDAKRKIALYNHQISLLNNTLNLLQTEYINGSSSLTDVLQTLREQIDNERKRSDSVAALCLLVAQYEKMISKYDYSSQQ</sequence>
<keyword evidence="9" id="KW-0732">Signal</keyword>
<keyword evidence="7" id="KW-0998">Cell outer membrane</keyword>
<evidence type="ECO:0000256" key="8">
    <source>
        <dbReference type="SAM" id="Coils"/>
    </source>
</evidence>